<dbReference type="InterPro" id="IPR001752">
    <property type="entry name" value="Kinesin_motor_dom"/>
</dbReference>
<comment type="caution">
    <text evidence="10">The sequence shown here is derived from an EMBL/GenBank/DDBJ whole genome shotgun (WGS) entry which is preliminary data.</text>
</comment>
<dbReference type="PROSITE" id="PS50067">
    <property type="entry name" value="KINESIN_MOTOR_2"/>
    <property type="match status" value="1"/>
</dbReference>
<dbReference type="InterPro" id="IPR027417">
    <property type="entry name" value="P-loop_NTPase"/>
</dbReference>
<evidence type="ECO:0000256" key="6">
    <source>
        <dbReference type="PROSITE-ProRule" id="PRU00283"/>
    </source>
</evidence>
<dbReference type="PANTHER" id="PTHR47968">
    <property type="entry name" value="CENTROMERE PROTEIN E"/>
    <property type="match status" value="1"/>
</dbReference>
<keyword evidence="3 6" id="KW-0067">ATP-binding</keyword>
<dbReference type="InterPro" id="IPR019821">
    <property type="entry name" value="Kinesin_motor_CS"/>
</dbReference>
<dbReference type="SMART" id="SM00129">
    <property type="entry name" value="KISc"/>
    <property type="match status" value="1"/>
</dbReference>
<keyword evidence="5 6" id="KW-0505">Motor protein</keyword>
<dbReference type="EMBL" id="JASMQC010000002">
    <property type="protein sequence ID" value="KAK1947111.1"/>
    <property type="molecule type" value="Genomic_DNA"/>
</dbReference>
<evidence type="ECO:0000256" key="8">
    <source>
        <dbReference type="SAM" id="MobiDB-lite"/>
    </source>
</evidence>
<dbReference type="GO" id="GO:0005524">
    <property type="term" value="F:ATP binding"/>
    <property type="evidence" value="ECO:0007669"/>
    <property type="project" value="UniProtKB-UniRule"/>
</dbReference>
<name>A0AAD9GYV3_9STRA</name>
<feature type="domain" description="Kinesin motor" evidence="9">
    <location>
        <begin position="112"/>
        <end position="519"/>
    </location>
</feature>
<dbReference type="CDD" id="cd00106">
    <property type="entry name" value="KISc"/>
    <property type="match status" value="1"/>
</dbReference>
<dbReference type="PANTHER" id="PTHR47968:SF36">
    <property type="entry name" value="KINESIN HEAVY CHAIN ISOFORM X1"/>
    <property type="match status" value="1"/>
</dbReference>
<feature type="compositionally biased region" description="Polar residues" evidence="8">
    <location>
        <begin position="1001"/>
        <end position="1056"/>
    </location>
</feature>
<feature type="compositionally biased region" description="Low complexity" evidence="8">
    <location>
        <begin position="35"/>
        <end position="49"/>
    </location>
</feature>
<dbReference type="GO" id="GO:0007018">
    <property type="term" value="P:microtubule-based movement"/>
    <property type="evidence" value="ECO:0007669"/>
    <property type="project" value="InterPro"/>
</dbReference>
<evidence type="ECO:0000259" key="9">
    <source>
        <dbReference type="PROSITE" id="PS50067"/>
    </source>
</evidence>
<organism evidence="10 11">
    <name type="scientific">Phytophthora citrophthora</name>
    <dbReference type="NCBI Taxonomy" id="4793"/>
    <lineage>
        <taxon>Eukaryota</taxon>
        <taxon>Sar</taxon>
        <taxon>Stramenopiles</taxon>
        <taxon>Oomycota</taxon>
        <taxon>Peronosporomycetes</taxon>
        <taxon>Peronosporales</taxon>
        <taxon>Peronosporaceae</taxon>
        <taxon>Phytophthora</taxon>
    </lineage>
</organism>
<dbReference type="GO" id="GO:0003777">
    <property type="term" value="F:microtubule motor activity"/>
    <property type="evidence" value="ECO:0007669"/>
    <property type="project" value="InterPro"/>
</dbReference>
<feature type="coiled-coil region" evidence="7">
    <location>
        <begin position="820"/>
        <end position="854"/>
    </location>
</feature>
<feature type="region of interest" description="Disordered" evidence="8">
    <location>
        <begin position="997"/>
        <end position="1080"/>
    </location>
</feature>
<dbReference type="PRINTS" id="PR00380">
    <property type="entry name" value="KINESINHEAVY"/>
</dbReference>
<dbReference type="InterPro" id="IPR027640">
    <property type="entry name" value="Kinesin-like_fam"/>
</dbReference>
<keyword evidence="2 6" id="KW-0547">Nucleotide-binding</keyword>
<dbReference type="PROSITE" id="PS00411">
    <property type="entry name" value="KINESIN_MOTOR_1"/>
    <property type="match status" value="1"/>
</dbReference>
<dbReference type="GO" id="GO:0008017">
    <property type="term" value="F:microtubule binding"/>
    <property type="evidence" value="ECO:0007669"/>
    <property type="project" value="InterPro"/>
</dbReference>
<evidence type="ECO:0000313" key="11">
    <source>
        <dbReference type="Proteomes" id="UP001259832"/>
    </source>
</evidence>
<dbReference type="Pfam" id="PF00225">
    <property type="entry name" value="Kinesin"/>
    <property type="match status" value="2"/>
</dbReference>
<evidence type="ECO:0000256" key="4">
    <source>
        <dbReference type="ARBA" id="ARBA00023054"/>
    </source>
</evidence>
<dbReference type="InterPro" id="IPR036961">
    <property type="entry name" value="Kinesin_motor_dom_sf"/>
</dbReference>
<keyword evidence="1" id="KW-0493">Microtubule</keyword>
<dbReference type="Gene3D" id="3.40.850.10">
    <property type="entry name" value="Kinesin motor domain"/>
    <property type="match status" value="1"/>
</dbReference>
<feature type="compositionally biased region" description="Low complexity" evidence="8">
    <location>
        <begin position="91"/>
        <end position="103"/>
    </location>
</feature>
<proteinExistence type="inferred from homology"/>
<gene>
    <name evidence="10" type="ORF">P3T76_001121</name>
</gene>
<dbReference type="GO" id="GO:0005874">
    <property type="term" value="C:microtubule"/>
    <property type="evidence" value="ECO:0007669"/>
    <property type="project" value="UniProtKB-KW"/>
</dbReference>
<dbReference type="SUPFAM" id="SSF52540">
    <property type="entry name" value="P-loop containing nucleoside triphosphate hydrolases"/>
    <property type="match status" value="1"/>
</dbReference>
<sequence>MSISVSSSASSSPSGSARSSPHGRTFSPSNTTRRAQPLQHQQQQYYASPPAPSYLQRTAISNAYNSTGGSRSSEDTETASISSDGFLVDRPSSPAHSTSSNTSRFGSERGSNFKVVIRVRPPLPRELHGDHPFQNVINVDQQGHVLTVSENLSALSFSGGNGGNVENEASTPGAYGSHVFSFDHVYDQQCTQSTVYENTAKAVVESSLEGYNATIFAYGQTGTGKTYTMEGFNSGSGSVEERGIIPRAIEQIFCHIQANVSARCRFLVRASYLQIYNESISDLLKPERNNLTIREDRRRGVFVEGLSEWVVRSPEEIYGLMERGGAMRATGSTKMNELSSRSHAVFIIIAEQSKTSYVDSKGNDVAPEEFMALVNAYQARHGGGNAPANAKSPNGTGNGTALHPKLEAMVRQSFKVGKLNLVDLAGSERVRLSGATGQRLEESKKINQSLSALGNVISALTDARGRQHIPYRDSKLTRILEDSLGGNCKTTMMAMVSPALEAMTESLSTLKFANRAKHIKNEARVNEDLDQKSLLRKYERELKRLRAELEERSRNVVDKRRLLELDEQRRRAEEDKMAAIRALEERSREFMREKEEKKRLEQRISALTSQMMMSNQRRLTPAGLSGADGETLNVEDPLIRDAIKEHQDRIRQEYECRLADLEKERETIEEEKAQVDRYKQLLLKQRDIMIALTQRLNERDEQITALQDELDAYDRHQKELEEKLDEKTAHLIHLQRVAMEHNASSPGKIDAELLKALGDWGGGAAPQPAKVPSASSVSETPADLLITHKQFRPHPVDPVIINDNNYSNNNSPVTGRGSGLLSAEEKIQELRALVDTQSAEHQRMAKELEDVKSEKVSVEFQMREKLEKIVQVELEARAKSQSRLDSNRDKQQLANLQQQIERLMLENQRLQARSTTDADQSQLQTRCDTLVKERRAVQTIMEHKIKALVTAIGEASDATLRTAGGAEKLGEPATWLSREVNALQRLVNASIVALRNADAGNGSTNGSTNAKPAAKESSSSQPTPTMAPTGISSNRVLSEKPSSSTLAPQSAVQPANLSVDELIEQRRAQLQQQRDQHPTA</sequence>
<dbReference type="Proteomes" id="UP001259832">
    <property type="component" value="Unassembled WGS sequence"/>
</dbReference>
<evidence type="ECO:0000256" key="5">
    <source>
        <dbReference type="ARBA" id="ARBA00023175"/>
    </source>
</evidence>
<feature type="coiled-coil region" evidence="7">
    <location>
        <begin position="644"/>
        <end position="737"/>
    </location>
</feature>
<protein>
    <submittedName>
        <fullName evidence="10">Kinesin-like protein KIF3B</fullName>
    </submittedName>
</protein>
<feature type="compositionally biased region" description="Low complexity" evidence="8">
    <location>
        <begin position="1"/>
        <end position="20"/>
    </location>
</feature>
<evidence type="ECO:0000313" key="10">
    <source>
        <dbReference type="EMBL" id="KAK1947111.1"/>
    </source>
</evidence>
<comment type="similarity">
    <text evidence="6">Belongs to the TRAFAC class myosin-kinesin ATPase superfamily. Kinesin family.</text>
</comment>
<reference evidence="10" key="1">
    <citation type="submission" date="2023-08" db="EMBL/GenBank/DDBJ databases">
        <title>Reference Genome Resource for the Citrus Pathogen Phytophthora citrophthora.</title>
        <authorList>
            <person name="Moller H."/>
            <person name="Coetzee B."/>
            <person name="Rose L.J."/>
            <person name="Van Niekerk J.M."/>
        </authorList>
    </citation>
    <scope>NUCLEOTIDE SEQUENCE</scope>
    <source>
        <strain evidence="10">STE-U-9442</strain>
    </source>
</reference>
<feature type="region of interest" description="Disordered" evidence="8">
    <location>
        <begin position="65"/>
        <end position="108"/>
    </location>
</feature>
<feature type="region of interest" description="Disordered" evidence="8">
    <location>
        <begin position="1"/>
        <end position="49"/>
    </location>
</feature>
<feature type="region of interest" description="Disordered" evidence="8">
    <location>
        <begin position="381"/>
        <end position="400"/>
    </location>
</feature>
<feature type="coiled-coil region" evidence="7">
    <location>
        <begin position="528"/>
        <end position="617"/>
    </location>
</feature>
<keyword evidence="4 7" id="KW-0175">Coiled coil</keyword>
<feature type="binding site" evidence="6">
    <location>
        <begin position="219"/>
        <end position="226"/>
    </location>
    <ligand>
        <name>ATP</name>
        <dbReference type="ChEBI" id="CHEBI:30616"/>
    </ligand>
</feature>
<evidence type="ECO:0000256" key="3">
    <source>
        <dbReference type="ARBA" id="ARBA00022840"/>
    </source>
</evidence>
<evidence type="ECO:0000256" key="2">
    <source>
        <dbReference type="ARBA" id="ARBA00022741"/>
    </source>
</evidence>
<accession>A0AAD9GYV3</accession>
<keyword evidence="11" id="KW-1185">Reference proteome</keyword>
<evidence type="ECO:0000256" key="1">
    <source>
        <dbReference type="ARBA" id="ARBA00022701"/>
    </source>
</evidence>
<evidence type="ECO:0000256" key="7">
    <source>
        <dbReference type="SAM" id="Coils"/>
    </source>
</evidence>
<feature type="coiled-coil region" evidence="7">
    <location>
        <begin position="886"/>
        <end position="913"/>
    </location>
</feature>
<dbReference type="AlphaFoldDB" id="A0AAD9GYV3"/>